<evidence type="ECO:0000256" key="1">
    <source>
        <dbReference type="SAM" id="Phobius"/>
    </source>
</evidence>
<evidence type="ECO:0008006" key="4">
    <source>
        <dbReference type="Google" id="ProtNLM"/>
    </source>
</evidence>
<proteinExistence type="predicted"/>
<evidence type="ECO:0000313" key="3">
    <source>
        <dbReference type="Proteomes" id="UP001056500"/>
    </source>
</evidence>
<sequence length="106" mass="12777">MFRSFFTFGEWTAKQTIRWLFLIGILPIFWYTIEVVQLTSLMFSYTSETFTGTQYMPMRTENYFLGILIGALFYVVAVFFWKLICELLLFIFRSLEVFIQKSEQRD</sequence>
<feature type="transmembrane region" description="Helical" evidence="1">
    <location>
        <begin position="20"/>
        <end position="43"/>
    </location>
</feature>
<keyword evidence="1" id="KW-1133">Transmembrane helix</keyword>
<evidence type="ECO:0000313" key="2">
    <source>
        <dbReference type="EMBL" id="USG64349.1"/>
    </source>
</evidence>
<keyword evidence="1" id="KW-0472">Membrane</keyword>
<gene>
    <name evidence="2" type="ORF">NDK47_19625</name>
</gene>
<dbReference type="Proteomes" id="UP001056500">
    <property type="component" value="Chromosome"/>
</dbReference>
<organism evidence="2 3">
    <name type="scientific">Brevibacillus ruminantium</name>
    <dbReference type="NCBI Taxonomy" id="2950604"/>
    <lineage>
        <taxon>Bacteria</taxon>
        <taxon>Bacillati</taxon>
        <taxon>Bacillota</taxon>
        <taxon>Bacilli</taxon>
        <taxon>Bacillales</taxon>
        <taxon>Paenibacillaceae</taxon>
        <taxon>Brevibacillus</taxon>
    </lineage>
</organism>
<feature type="transmembrane region" description="Helical" evidence="1">
    <location>
        <begin position="63"/>
        <end position="92"/>
    </location>
</feature>
<dbReference type="RefSeq" id="WP_251871463.1">
    <property type="nucleotide sequence ID" value="NZ_CP098755.1"/>
</dbReference>
<reference evidence="2" key="1">
    <citation type="submission" date="2022-06" db="EMBL/GenBank/DDBJ databases">
        <title>Genome sequencing of Brevibacillus sp. BB3-R1.</title>
        <authorList>
            <person name="Heo J."/>
            <person name="Lee D."/>
            <person name="Won M."/>
            <person name="Han B.-H."/>
            <person name="Hong S.-B."/>
            <person name="Kwon S.-W."/>
        </authorList>
    </citation>
    <scope>NUCLEOTIDE SEQUENCE</scope>
    <source>
        <strain evidence="2">BB3-R1</strain>
    </source>
</reference>
<accession>A0ABY4WC84</accession>
<keyword evidence="3" id="KW-1185">Reference proteome</keyword>
<dbReference type="EMBL" id="CP098755">
    <property type="protein sequence ID" value="USG64349.1"/>
    <property type="molecule type" value="Genomic_DNA"/>
</dbReference>
<keyword evidence="1" id="KW-0812">Transmembrane</keyword>
<protein>
    <recommendedName>
        <fullName evidence="4">DUF4282 domain-containing protein</fullName>
    </recommendedName>
</protein>
<name>A0ABY4WC84_9BACL</name>